<evidence type="ECO:0000256" key="8">
    <source>
        <dbReference type="ARBA" id="ARBA00022927"/>
    </source>
</evidence>
<evidence type="ECO:0000313" key="12">
    <source>
        <dbReference type="Proteomes" id="UP000838672"/>
    </source>
</evidence>
<keyword evidence="6" id="KW-0997">Cell inner membrane</keyword>
<evidence type="ECO:0000313" key="11">
    <source>
        <dbReference type="EMBL" id="CAH0532346.1"/>
    </source>
</evidence>
<keyword evidence="7" id="KW-0812">Transmembrane</keyword>
<keyword evidence="5" id="KW-1003">Cell membrane</keyword>
<keyword evidence="9" id="KW-0472">Membrane</keyword>
<evidence type="ECO:0000256" key="9">
    <source>
        <dbReference type="ARBA" id="ARBA00023136"/>
    </source>
</evidence>
<protein>
    <recommendedName>
        <fullName evidence="3">Type II secretion system protein N</fullName>
    </recommendedName>
    <alternativeName>
        <fullName evidence="10">General secretion pathway protein N</fullName>
    </alternativeName>
</protein>
<comment type="caution">
    <text evidence="11">The sequence shown here is derived from an EMBL/GenBank/DDBJ whole genome shotgun (WGS) entry which is preliminary data.</text>
</comment>
<evidence type="ECO:0000256" key="1">
    <source>
        <dbReference type="ARBA" id="ARBA00004533"/>
    </source>
</evidence>
<dbReference type="Pfam" id="PF01203">
    <property type="entry name" value="T2SSN"/>
    <property type="match status" value="1"/>
</dbReference>
<evidence type="ECO:0000256" key="6">
    <source>
        <dbReference type="ARBA" id="ARBA00022519"/>
    </source>
</evidence>
<keyword evidence="8" id="KW-0653">Protein transport</keyword>
<evidence type="ECO:0000256" key="2">
    <source>
        <dbReference type="ARBA" id="ARBA00007208"/>
    </source>
</evidence>
<evidence type="ECO:0000256" key="7">
    <source>
        <dbReference type="ARBA" id="ARBA00022692"/>
    </source>
</evidence>
<organism evidence="11 12">
    <name type="scientific">Vibrio stylophorae</name>
    <dbReference type="NCBI Taxonomy" id="659351"/>
    <lineage>
        <taxon>Bacteria</taxon>
        <taxon>Pseudomonadati</taxon>
        <taxon>Pseudomonadota</taxon>
        <taxon>Gammaproteobacteria</taxon>
        <taxon>Vibrionales</taxon>
        <taxon>Vibrionaceae</taxon>
        <taxon>Vibrio</taxon>
    </lineage>
</organism>
<gene>
    <name evidence="11" type="ORF">VST7929_00164</name>
</gene>
<sequence length="251" mass="27722">MRRWLPYALVALAFFVLSLVAHVPALLALQQAPQLRAQAVSGTLWQGQTGQLTLPLGKHAFAMGALSWRMSPWTALIGRPNVDFELSGDIGALSGQGQLAWRWGDISGHDLMLNSQISAWQRYWQPYGVTLLGDFTLGVQHIALNQYDCAELKGQLIWTDPQINTPMGQMQPGDLLVTLRCDGPRYRADLNHQSDSFNAELHATVSSAGQYQLAGWIKPQAKMPKGIRSILGWIAKGDSQGRYQLALKGQF</sequence>
<keyword evidence="12" id="KW-1185">Reference proteome</keyword>
<dbReference type="InterPro" id="IPR022792">
    <property type="entry name" value="T2SS_protein-GspN"/>
</dbReference>
<evidence type="ECO:0000256" key="5">
    <source>
        <dbReference type="ARBA" id="ARBA00022475"/>
    </source>
</evidence>
<evidence type="ECO:0000256" key="3">
    <source>
        <dbReference type="ARBA" id="ARBA00021563"/>
    </source>
</evidence>
<dbReference type="Proteomes" id="UP000838672">
    <property type="component" value="Unassembled WGS sequence"/>
</dbReference>
<dbReference type="RefSeq" id="WP_237464188.1">
    <property type="nucleotide sequence ID" value="NZ_CAKLDI010000001.1"/>
</dbReference>
<evidence type="ECO:0000256" key="10">
    <source>
        <dbReference type="ARBA" id="ARBA00030772"/>
    </source>
</evidence>
<reference evidence="11" key="1">
    <citation type="submission" date="2021-11" db="EMBL/GenBank/DDBJ databases">
        <authorList>
            <person name="Rodrigo-Torres L."/>
            <person name="Arahal R. D."/>
            <person name="Lucena T."/>
        </authorList>
    </citation>
    <scope>NUCLEOTIDE SEQUENCE</scope>
    <source>
        <strain evidence="11">CECT 7929</strain>
    </source>
</reference>
<dbReference type="EMBL" id="CAKLDI010000001">
    <property type="protein sequence ID" value="CAH0532346.1"/>
    <property type="molecule type" value="Genomic_DNA"/>
</dbReference>
<keyword evidence="4" id="KW-0813">Transport</keyword>
<proteinExistence type="inferred from homology"/>
<comment type="similarity">
    <text evidence="2">Belongs to the GSP N family.</text>
</comment>
<comment type="subcellular location">
    <subcellularLocation>
        <location evidence="1">Cell inner membrane</location>
    </subcellularLocation>
</comment>
<accession>A0ABM8ZPV1</accession>
<evidence type="ECO:0000256" key="4">
    <source>
        <dbReference type="ARBA" id="ARBA00022448"/>
    </source>
</evidence>
<name>A0ABM8ZPV1_9VIBR</name>